<dbReference type="PANTHER" id="PTHR42910:SF1">
    <property type="entry name" value="MAJOR FACILITATOR SUPERFAMILY (MFS) PROFILE DOMAIN-CONTAINING PROTEIN"/>
    <property type="match status" value="1"/>
</dbReference>
<dbReference type="EMBL" id="WINI01000003">
    <property type="protein sequence ID" value="MQR00393.1"/>
    <property type="molecule type" value="Genomic_DNA"/>
</dbReference>
<evidence type="ECO:0000256" key="4">
    <source>
        <dbReference type="SAM" id="Phobius"/>
    </source>
</evidence>
<dbReference type="RefSeq" id="WP_153233996.1">
    <property type="nucleotide sequence ID" value="NZ_WINI01000003.1"/>
</dbReference>
<dbReference type="PROSITE" id="PS50850">
    <property type="entry name" value="MFS"/>
    <property type="match status" value="1"/>
</dbReference>
<evidence type="ECO:0000313" key="7">
    <source>
        <dbReference type="Proteomes" id="UP000451565"/>
    </source>
</evidence>
<evidence type="ECO:0000313" key="6">
    <source>
        <dbReference type="EMBL" id="MQR00393.1"/>
    </source>
</evidence>
<feature type="transmembrane region" description="Helical" evidence="4">
    <location>
        <begin position="119"/>
        <end position="140"/>
    </location>
</feature>
<feature type="transmembrane region" description="Helical" evidence="4">
    <location>
        <begin position="177"/>
        <end position="199"/>
    </location>
</feature>
<feature type="transmembrane region" description="Helical" evidence="4">
    <location>
        <begin position="295"/>
        <end position="313"/>
    </location>
</feature>
<keyword evidence="7" id="KW-1185">Reference proteome</keyword>
<protein>
    <submittedName>
        <fullName evidence="6">MFS transporter</fullName>
    </submittedName>
</protein>
<name>A0A843YS70_9BURK</name>
<gene>
    <name evidence="6" type="ORF">GEV47_06835</name>
</gene>
<dbReference type="InterPro" id="IPR020846">
    <property type="entry name" value="MFS_dom"/>
</dbReference>
<feature type="transmembrane region" description="Helical" evidence="4">
    <location>
        <begin position="235"/>
        <end position="255"/>
    </location>
</feature>
<organism evidence="6 7">
    <name type="scientific">Glaciimonas soli</name>
    <dbReference type="NCBI Taxonomy" id="2590999"/>
    <lineage>
        <taxon>Bacteria</taxon>
        <taxon>Pseudomonadati</taxon>
        <taxon>Pseudomonadota</taxon>
        <taxon>Betaproteobacteria</taxon>
        <taxon>Burkholderiales</taxon>
        <taxon>Oxalobacteraceae</taxon>
        <taxon>Glaciimonas</taxon>
    </lineage>
</organism>
<accession>A0A843YS70</accession>
<evidence type="ECO:0000259" key="5">
    <source>
        <dbReference type="PROSITE" id="PS50850"/>
    </source>
</evidence>
<proteinExistence type="predicted"/>
<dbReference type="CDD" id="cd17324">
    <property type="entry name" value="MFS_NepI_like"/>
    <property type="match status" value="1"/>
</dbReference>
<keyword evidence="3 4" id="KW-0472">Membrane</keyword>
<dbReference type="SUPFAM" id="SSF103473">
    <property type="entry name" value="MFS general substrate transporter"/>
    <property type="match status" value="1"/>
</dbReference>
<feature type="transmembrane region" description="Helical" evidence="4">
    <location>
        <begin position="361"/>
        <end position="381"/>
    </location>
</feature>
<feature type="domain" description="Major facilitator superfamily (MFS) profile" evidence="5">
    <location>
        <begin position="22"/>
        <end position="410"/>
    </location>
</feature>
<evidence type="ECO:0000256" key="2">
    <source>
        <dbReference type="ARBA" id="ARBA00022989"/>
    </source>
</evidence>
<dbReference type="OrthoDB" id="9815356at2"/>
<feature type="transmembrane region" description="Helical" evidence="4">
    <location>
        <begin position="95"/>
        <end position="113"/>
    </location>
</feature>
<evidence type="ECO:0000256" key="1">
    <source>
        <dbReference type="ARBA" id="ARBA00022692"/>
    </source>
</evidence>
<comment type="caution">
    <text evidence="6">The sequence shown here is derived from an EMBL/GenBank/DDBJ whole genome shotgun (WGS) entry which is preliminary data.</text>
</comment>
<dbReference type="InterPro" id="IPR036259">
    <property type="entry name" value="MFS_trans_sf"/>
</dbReference>
<dbReference type="Proteomes" id="UP000451565">
    <property type="component" value="Unassembled WGS sequence"/>
</dbReference>
<feature type="transmembrane region" description="Helical" evidence="4">
    <location>
        <begin position="23"/>
        <end position="46"/>
    </location>
</feature>
<evidence type="ECO:0000256" key="3">
    <source>
        <dbReference type="ARBA" id="ARBA00023136"/>
    </source>
</evidence>
<feature type="transmembrane region" description="Helical" evidence="4">
    <location>
        <begin position="319"/>
        <end position="341"/>
    </location>
</feature>
<feature type="transmembrane region" description="Helical" evidence="4">
    <location>
        <begin position="261"/>
        <end position="283"/>
    </location>
</feature>
<dbReference type="InterPro" id="IPR011701">
    <property type="entry name" value="MFS"/>
</dbReference>
<sequence>MTMANAPTASESSVNANLATHQLVIPTWITLLLAIACGAIVANLYYAQPLIGLISASIHLSPSAAGLIVTLAQIGYCLGLLFIVPLGDLVENRRLVVTALCVTVLALIAAALAQTAWQFLLAALVIGLSSVAAQVLVPYATYLAAPEMRGRVVGNVMSGLLLGILAARPLASLIANFFGWHAVFAMSACVIAVLAMVLARNLPTRHPTAGMHYGRLLQSMLGLLRTTPILRRRGLYHALLFATFSMFWTVVPMVLTNTFHLSQSGIALFALAGVMGAIAAPVAGRWADRGWTKPATGLALILAMVSYPVAHIGATGSHFSLAMLLLSALLLDMAVSANLVLGQRAIYALGAEVRSRLNGLYMAMFFAGGAIGSTLGAWAYVHGGWDLVSWCGFVMPLLAMLYYFTEGKAKKSTS</sequence>
<dbReference type="Pfam" id="PF07690">
    <property type="entry name" value="MFS_1"/>
    <property type="match status" value="1"/>
</dbReference>
<feature type="transmembrane region" description="Helical" evidence="4">
    <location>
        <begin position="387"/>
        <end position="405"/>
    </location>
</feature>
<keyword evidence="1 4" id="KW-0812">Transmembrane</keyword>
<dbReference type="PANTHER" id="PTHR42910">
    <property type="entry name" value="TRANSPORTER SCO4007-RELATED"/>
    <property type="match status" value="1"/>
</dbReference>
<reference evidence="6 7" key="1">
    <citation type="submission" date="2019-10" db="EMBL/GenBank/DDBJ databases">
        <title>Glaciimonas soli sp. nov., a psychrophilic bacterium isolated from the forest soil of a high elevation mountain in Taiwan.</title>
        <authorList>
            <person name="Wang L.-T."/>
            <person name="Shieh W.Y."/>
        </authorList>
    </citation>
    <scope>NUCLEOTIDE SEQUENCE [LARGE SCALE GENOMIC DNA]</scope>
    <source>
        <strain evidence="6 7">GS1</strain>
    </source>
</reference>
<dbReference type="GO" id="GO:0022857">
    <property type="term" value="F:transmembrane transporter activity"/>
    <property type="evidence" value="ECO:0007669"/>
    <property type="project" value="InterPro"/>
</dbReference>
<dbReference type="Gene3D" id="1.20.1250.20">
    <property type="entry name" value="MFS general substrate transporter like domains"/>
    <property type="match status" value="2"/>
</dbReference>
<feature type="transmembrane region" description="Helical" evidence="4">
    <location>
        <begin position="58"/>
        <end position="83"/>
    </location>
</feature>
<dbReference type="AlphaFoldDB" id="A0A843YS70"/>
<feature type="transmembrane region" description="Helical" evidence="4">
    <location>
        <begin position="152"/>
        <end position="171"/>
    </location>
</feature>
<keyword evidence="2 4" id="KW-1133">Transmembrane helix</keyword>